<protein>
    <submittedName>
        <fullName evidence="1">Uncharacterized protein</fullName>
    </submittedName>
</protein>
<evidence type="ECO:0000313" key="2">
    <source>
        <dbReference type="Proteomes" id="UP001162992"/>
    </source>
</evidence>
<gene>
    <name evidence="1" type="ORF">O6H91_08G027600</name>
</gene>
<proteinExistence type="predicted"/>
<comment type="caution">
    <text evidence="1">The sequence shown here is derived from an EMBL/GenBank/DDBJ whole genome shotgun (WGS) entry which is preliminary data.</text>
</comment>
<evidence type="ECO:0000313" key="1">
    <source>
        <dbReference type="EMBL" id="KAJ7546161.1"/>
    </source>
</evidence>
<dbReference type="EMBL" id="CM055099">
    <property type="protein sequence ID" value="KAJ7546161.1"/>
    <property type="molecule type" value="Genomic_DNA"/>
</dbReference>
<sequence>MPSPFASMPSSSYRDRTTEFHAVVDRLKKSHASATNSQSVNSNGHLEGFNKLNGPQTSGSVQSEFNRKASQIGLSIHQTSLKLSKLAKLAKRTSMFDDPLVEIQELTAVIKQDIQDLNGVISDLQVICDARNDGASRSKHSSEHSSTVVDNLKSRLMNTTKEFKDVLTMRTENIKTHENRRQLFSATVSKERGNPFARQPPVAVKGATNSSTTPPPWGNGSTSSELFSSRRRTNLDNSSSSSSQAEMQVLLPVQETSYMQSRAEALQNVESTISELSNIFTQLATMVAEQGEMAISRIDENMDDTLVNVEGAQGALLKYLNRISSNRWLILKIFFVLVVFLLIFVFFVA</sequence>
<dbReference type="Proteomes" id="UP001162992">
    <property type="component" value="Chromosome 8"/>
</dbReference>
<keyword evidence="2" id="KW-1185">Reference proteome</keyword>
<accession>A0ACC2CVV1</accession>
<organism evidence="1 2">
    <name type="scientific">Diphasiastrum complanatum</name>
    <name type="common">Issler's clubmoss</name>
    <name type="synonym">Lycopodium complanatum</name>
    <dbReference type="NCBI Taxonomy" id="34168"/>
    <lineage>
        <taxon>Eukaryota</taxon>
        <taxon>Viridiplantae</taxon>
        <taxon>Streptophyta</taxon>
        <taxon>Embryophyta</taxon>
        <taxon>Tracheophyta</taxon>
        <taxon>Lycopodiopsida</taxon>
        <taxon>Lycopodiales</taxon>
        <taxon>Lycopodiaceae</taxon>
        <taxon>Lycopodioideae</taxon>
        <taxon>Diphasiastrum</taxon>
    </lineage>
</organism>
<reference evidence="2" key="1">
    <citation type="journal article" date="2024" name="Proc. Natl. Acad. Sci. U.S.A.">
        <title>Extraordinary preservation of gene collinearity over three hundred million years revealed in homosporous lycophytes.</title>
        <authorList>
            <person name="Li C."/>
            <person name="Wickell D."/>
            <person name="Kuo L.Y."/>
            <person name="Chen X."/>
            <person name="Nie B."/>
            <person name="Liao X."/>
            <person name="Peng D."/>
            <person name="Ji J."/>
            <person name="Jenkins J."/>
            <person name="Williams M."/>
            <person name="Shu S."/>
            <person name="Plott C."/>
            <person name="Barry K."/>
            <person name="Rajasekar S."/>
            <person name="Grimwood J."/>
            <person name="Han X."/>
            <person name="Sun S."/>
            <person name="Hou Z."/>
            <person name="He W."/>
            <person name="Dai G."/>
            <person name="Sun C."/>
            <person name="Schmutz J."/>
            <person name="Leebens-Mack J.H."/>
            <person name="Li F.W."/>
            <person name="Wang L."/>
        </authorList>
    </citation>
    <scope>NUCLEOTIDE SEQUENCE [LARGE SCALE GENOMIC DNA]</scope>
    <source>
        <strain evidence="2">cv. PW_Plant_1</strain>
    </source>
</reference>
<name>A0ACC2CVV1_DIPCM</name>